<accession>M5UB48</accession>
<dbReference type="GO" id="GO:0046872">
    <property type="term" value="F:metal ion binding"/>
    <property type="evidence" value="ECO:0007669"/>
    <property type="project" value="UniProtKB-KW"/>
</dbReference>
<keyword evidence="7" id="KW-1185">Reference proteome</keyword>
<evidence type="ECO:0000256" key="3">
    <source>
        <dbReference type="ARBA" id="ARBA00022801"/>
    </source>
</evidence>
<evidence type="ECO:0000256" key="2">
    <source>
        <dbReference type="ARBA" id="ARBA00022723"/>
    </source>
</evidence>
<gene>
    <name evidence="6" type="ORF">RSSM_00061</name>
</gene>
<dbReference type="PROSITE" id="PS00149">
    <property type="entry name" value="SULFATASE_2"/>
    <property type="match status" value="1"/>
</dbReference>
<evidence type="ECO:0000256" key="4">
    <source>
        <dbReference type="ARBA" id="ARBA00022837"/>
    </source>
</evidence>
<dbReference type="Proteomes" id="UP000011885">
    <property type="component" value="Unassembled WGS sequence"/>
</dbReference>
<dbReference type="InterPro" id="IPR000917">
    <property type="entry name" value="Sulfatase_N"/>
</dbReference>
<dbReference type="SUPFAM" id="SSF53649">
    <property type="entry name" value="Alkaline phosphatase-like"/>
    <property type="match status" value="1"/>
</dbReference>
<dbReference type="AlphaFoldDB" id="M5UB48"/>
<evidence type="ECO:0000256" key="1">
    <source>
        <dbReference type="ARBA" id="ARBA00008779"/>
    </source>
</evidence>
<dbReference type="PATRIC" id="fig|1263870.3.peg.69"/>
<evidence type="ECO:0000259" key="5">
    <source>
        <dbReference type="Pfam" id="PF00884"/>
    </source>
</evidence>
<dbReference type="PANTHER" id="PTHR42693:SF53">
    <property type="entry name" value="ENDO-4-O-SULFATASE"/>
    <property type="match status" value="1"/>
</dbReference>
<name>M5UB48_9BACT</name>
<reference evidence="6 7" key="1">
    <citation type="journal article" date="2013" name="Mar. Genomics">
        <title>Expression of sulfatases in Rhodopirellula baltica and the diversity of sulfatases in the genus Rhodopirellula.</title>
        <authorList>
            <person name="Wegner C.E."/>
            <person name="Richter-Heitmann T."/>
            <person name="Klindworth A."/>
            <person name="Klockow C."/>
            <person name="Richter M."/>
            <person name="Achstetter T."/>
            <person name="Glockner F.O."/>
            <person name="Harder J."/>
        </authorList>
    </citation>
    <scope>NUCLEOTIDE SEQUENCE [LARGE SCALE GENOMIC DNA]</scope>
    <source>
        <strain evidence="6 7">SM41</strain>
    </source>
</reference>
<dbReference type="CDD" id="cd16025">
    <property type="entry name" value="PAS_like"/>
    <property type="match status" value="1"/>
</dbReference>
<proteinExistence type="inferred from homology"/>
<dbReference type="InterPro" id="IPR050738">
    <property type="entry name" value="Sulfatase"/>
</dbReference>
<keyword evidence="3" id="KW-0378">Hydrolase</keyword>
<comment type="caution">
    <text evidence="6">The sequence shown here is derived from an EMBL/GenBank/DDBJ whole genome shotgun (WGS) entry which is preliminary data.</text>
</comment>
<keyword evidence="2" id="KW-0479">Metal-binding</keyword>
<dbReference type="GO" id="GO:0004065">
    <property type="term" value="F:arylsulfatase activity"/>
    <property type="evidence" value="ECO:0007669"/>
    <property type="project" value="TreeGrafter"/>
</dbReference>
<evidence type="ECO:0000313" key="6">
    <source>
        <dbReference type="EMBL" id="EMI58534.1"/>
    </source>
</evidence>
<dbReference type="EMBL" id="ANOH01000003">
    <property type="protein sequence ID" value="EMI58534.1"/>
    <property type="molecule type" value="Genomic_DNA"/>
</dbReference>
<dbReference type="Pfam" id="PF00884">
    <property type="entry name" value="Sulfatase"/>
    <property type="match status" value="1"/>
</dbReference>
<dbReference type="Gene3D" id="3.30.1120.10">
    <property type="match status" value="1"/>
</dbReference>
<comment type="similarity">
    <text evidence="1">Belongs to the sulfatase family.</text>
</comment>
<organism evidence="6 7">
    <name type="scientific">Rhodopirellula sallentina SM41</name>
    <dbReference type="NCBI Taxonomy" id="1263870"/>
    <lineage>
        <taxon>Bacteria</taxon>
        <taxon>Pseudomonadati</taxon>
        <taxon>Planctomycetota</taxon>
        <taxon>Planctomycetia</taxon>
        <taxon>Pirellulales</taxon>
        <taxon>Pirellulaceae</taxon>
        <taxon>Rhodopirellula</taxon>
    </lineage>
</organism>
<protein>
    <submittedName>
        <fullName evidence="6">Arylsulfatase</fullName>
    </submittedName>
</protein>
<dbReference type="InterPro" id="IPR024607">
    <property type="entry name" value="Sulfatase_CS"/>
</dbReference>
<keyword evidence="4" id="KW-0106">Calcium</keyword>
<dbReference type="Gene3D" id="3.40.720.10">
    <property type="entry name" value="Alkaline Phosphatase, subunit A"/>
    <property type="match status" value="1"/>
</dbReference>
<dbReference type="InterPro" id="IPR017850">
    <property type="entry name" value="Alkaline_phosphatase_core_sf"/>
</dbReference>
<dbReference type="PANTHER" id="PTHR42693">
    <property type="entry name" value="ARYLSULFATASE FAMILY MEMBER"/>
    <property type="match status" value="1"/>
</dbReference>
<feature type="domain" description="Sulfatase N-terminal" evidence="5">
    <location>
        <begin position="24"/>
        <end position="457"/>
    </location>
</feature>
<evidence type="ECO:0000313" key="7">
    <source>
        <dbReference type="Proteomes" id="UP000011885"/>
    </source>
</evidence>
<sequence length="563" mass="63999">MLFMIGMSIVFTCDNSHAAEDERPNIIYILSDDMGYSDIGCYGSEIETPVLDSLAENGIRFTQFYNTARCCPTRASLLTGLYPHQAGVGHMMEDRGHDGYRGQLNRRCVTIAEVLQTAGYRTYMSGKWHVTPFQPKSPDADKSNWPRQRGFDRFYGTIHGAGSFWDPNSLTRENTRISPVTDPEYPIESQVDGKFYYTDAITDHATRFIREHQEGSSDEPFFLYVAYTAAHWPMHARERDIAKYEGRYDAGYDAIRNARYQRMIDLGVIDAEATVNWPIPDKWKTQKHWEWDKRNMEVYAAMIDSMDQGIGKIVDSLKSTGQYDNTLICFLQDNGGCAETLGRSSKHNVENTNQTFDPLPSDHLQMDMVPKQTRDGRPVRGGPEAMAGPEDTYVAYGRGWATVSNTPFREYKHWVHEGGISTPLIAHWPRGIARHGEIEPTPGHLVDLMATAVDLSGAEYPKTFHDGNSIHPMEGQSLRPLFEGNTIQREAIYWEHEGNRAIRVGDYKLVAKGGKGLWELYDLAKDRSEQNDLSQQMPEMVEKLAAMWQEYAERAFVVPGMRK</sequence>